<reference evidence="2" key="2">
    <citation type="submission" date="2022-01" db="EMBL/GenBank/DDBJ databases">
        <authorList>
            <person name="Yamashiro T."/>
            <person name="Shiraishi A."/>
            <person name="Satake H."/>
            <person name="Nakayama K."/>
        </authorList>
    </citation>
    <scope>NUCLEOTIDE SEQUENCE</scope>
</reference>
<dbReference type="PANTHER" id="PTHR11439">
    <property type="entry name" value="GAG-POL-RELATED RETROTRANSPOSON"/>
    <property type="match status" value="1"/>
</dbReference>
<keyword evidence="3" id="KW-1185">Reference proteome</keyword>
<gene>
    <name evidence="2" type="ORF">Tco_0911358</name>
</gene>
<organism evidence="2 3">
    <name type="scientific">Tanacetum coccineum</name>
    <dbReference type="NCBI Taxonomy" id="301880"/>
    <lineage>
        <taxon>Eukaryota</taxon>
        <taxon>Viridiplantae</taxon>
        <taxon>Streptophyta</taxon>
        <taxon>Embryophyta</taxon>
        <taxon>Tracheophyta</taxon>
        <taxon>Spermatophyta</taxon>
        <taxon>Magnoliopsida</taxon>
        <taxon>eudicotyledons</taxon>
        <taxon>Gunneridae</taxon>
        <taxon>Pentapetalae</taxon>
        <taxon>asterids</taxon>
        <taxon>campanulids</taxon>
        <taxon>Asterales</taxon>
        <taxon>Asteraceae</taxon>
        <taxon>Asteroideae</taxon>
        <taxon>Anthemideae</taxon>
        <taxon>Anthemidinae</taxon>
        <taxon>Tanacetum</taxon>
    </lineage>
</organism>
<feature type="compositionally biased region" description="Low complexity" evidence="1">
    <location>
        <begin position="166"/>
        <end position="178"/>
    </location>
</feature>
<evidence type="ECO:0000313" key="3">
    <source>
        <dbReference type="Proteomes" id="UP001151760"/>
    </source>
</evidence>
<evidence type="ECO:0000313" key="2">
    <source>
        <dbReference type="EMBL" id="GJT31083.1"/>
    </source>
</evidence>
<dbReference type="EMBL" id="BQNB010014675">
    <property type="protein sequence ID" value="GJT31083.1"/>
    <property type="molecule type" value="Genomic_DNA"/>
</dbReference>
<reference evidence="2" key="1">
    <citation type="journal article" date="2022" name="Int. J. Mol. Sci.">
        <title>Draft Genome of Tanacetum Coccineum: Genomic Comparison of Closely Related Tanacetum-Family Plants.</title>
        <authorList>
            <person name="Yamashiro T."/>
            <person name="Shiraishi A."/>
            <person name="Nakayama K."/>
            <person name="Satake H."/>
        </authorList>
    </citation>
    <scope>NUCLEOTIDE SEQUENCE</scope>
</reference>
<protein>
    <submittedName>
        <fullName evidence="2">Uncharacterized protein</fullName>
    </submittedName>
</protein>
<name>A0ABQ5CXR2_9ASTR</name>
<dbReference type="PANTHER" id="PTHR11439:SF466">
    <property type="entry name" value="CCHC-TYPE DOMAIN-CONTAINING PROTEIN"/>
    <property type="match status" value="1"/>
</dbReference>
<comment type="caution">
    <text evidence="2">The sequence shown here is derived from an EMBL/GenBank/DDBJ whole genome shotgun (WGS) entry which is preliminary data.</text>
</comment>
<feature type="compositionally biased region" description="Polar residues" evidence="1">
    <location>
        <begin position="179"/>
        <end position="201"/>
    </location>
</feature>
<feature type="region of interest" description="Disordered" evidence="1">
    <location>
        <begin position="149"/>
        <end position="216"/>
    </location>
</feature>
<dbReference type="CDD" id="cd09272">
    <property type="entry name" value="RNase_HI_RT_Ty1"/>
    <property type="match status" value="1"/>
</dbReference>
<accession>A0ABQ5CXR2</accession>
<proteinExistence type="predicted"/>
<evidence type="ECO:0000256" key="1">
    <source>
        <dbReference type="SAM" id="MobiDB-lite"/>
    </source>
</evidence>
<dbReference type="Proteomes" id="UP001151760">
    <property type="component" value="Unassembled WGS sequence"/>
</dbReference>
<sequence length="585" mass="65750">MEKGTIELYFVKTDYQLAELFTKALPVDRFNYLVRRLGMRSLSPQELKRLAKSRVILFSTHSDEWKSFQSQHQTALRCSGNENKAKQTRGPFPLSGHKTSSLGDIVQLDVWGPYKVTSTDGFRLSFAVLLGKCPYELVYKWQPSLSHLSEPYDDERGNKDGGGTISSSVEPAVESASADPTSTSDPYASTSNKSADSSDVSNPELDSADKLGSINVEGGVDDDGAALYDDENISEGEGLDLYNLDMLLQENVNHDRTDGVQSIRSCDNFSFVTSLNKTFEPKSFKDAVVDSKWVDAMNSEIEALNRINTWIITDLPKGRKPIGNINNALLYRELVEDVYMSLPEGKNKNNPIKLVDGDEKFLDNITGYQKLVGKLIYLTITTTDISYVVHKLSQVMHAPKLADMKSAFKVLRDSLVSWKSKRQFVLAKSSAEAEYRAMSSVAPANPVFYERTKYFEIDLFCLREKIAKGVFKTVKVKSEDNTYLDCVKILKRLRRLMISIPGAEKVDLKTSKLSSLKEFIIDVKSRGVIEEDIDLYTESCNKVMETTIKYIDRLYGLSTLQFKFNFKGVVVKDGFMNGRTFYIGA</sequence>